<dbReference type="RefSeq" id="WP_095902255.1">
    <property type="nucleotide sequence ID" value="NZ_CP022383.1"/>
</dbReference>
<sequence>MCRKVQIFISSLLLFFSISTAISQNIINWINVDPAVHIALTNFEAPLAIEVKIPKGETSVNLKVSFPEGINYSRIEVPQQEKTLVKVEKTTDSTINQPIFIVTTNSHSPVKLLVYRKFTNQIKTEVNYSDVVEAIVGGEVVEKRVSEFYKLKSPKLAIVTEPIEVGEKGENRRGFSVKNLGEGAIKGFYLSVQYPDNIKNKALYYKKNGEDHLLVPESTVPKELANKGRYFYKVNADVLKKENNIQVSFSEIYEITNCFSVIPIQYQVYWGSDLTTEGLFEASKITEKIVSNYTVSNLLSYQEGKIRGETTDEVLYKGKIRINTIDKTIQTGEKSYFKVQLPVGITPVFSLGGLKSVVPLSQNVTEYTFLLPQGKKKNDSFDYTLKLQTNKKLTFVPSSKMVYYTTEESGRETCTATPLYTSIKKEITIPIEEILLHPIKLQTTDDTLSHTTTTQTIVLGNILTNDNYNSQSVTTASVTISTTITLTNSPYIATATGEVFLPAHTPAGTYTLTYSLCAKTPPYNCSGVATVTIIVSPSPIKLQTTNDTFSYTTTTQTIVLGNILTNDSYNTQSVTTASVTISTTTALKNTPYIATQTGEVFLPAHTPAGTYTLTYSLCAKSAPYNCSGVATVTIIVSPSPIKLQTTDDTFSHTTTTQTIVLGNILTNDSYNSQSVTTASVTISTTTTLTNAPYIATATGEVFLPAHTPAGTYTLTYSLCAKSAPYNCSGVATVTIIVSPSPIKLQTTDDTFSHTTTTQTIVLGNILTNDSYNSQSVTTESVTISTTTALPNAPYIATATGEVFLTAHTPAGTYTLTYSVCAKTAPYNCSGVATVTVIVSPSPIKLRTTDDTFRHTTTTQTIVLGNVLTNDSYNTQSVTTASVTISTTTASTNVPYITTATGEVFLTAHTPAGTYTLTYSVCAKTAPYNCSGVATVTVIVSPSPIKLRTTDDTFRHTTTTQTIVLGNVLTNDSYNTQSVTTASVTISTTTASTNVPYIATQTGEVFLPAHTSAGTYTVTYSLCAKTAPYNCSGVATVTVIVSPSPIKLQTTDDTFSHTTTPRTIVLGNILTNDGYNSQSVTTASVTINTTTALTNVPYIEIATGEVFLPAHTPAGTYTLTYSLCAKSAPYNCSGVTTVTVKVSKPLVIARDDTYTVTIGTTSITESIYSNDSIGEQTPNAYSVNFQAIGGSKDNDNFYVLSVNLAGNILIPQGIPTGTYTLQYRICDIKDTHNCATATITVIVTEIPIAPIVARDDTYTITIGTTTITESIYSNDSIGEQTPNASLVNFQVIGGSKDSDNFYLLSVNLAGNVLIPQGTPIGTYTLEYRICDIYHQSNCDTAIVKVSITSPPVPPSSLVVTPDEFTYTGNSIVGNILANDTIDDNPIEFPNDDINIEAEEPTDTAPYIETSTGNVIVPTHTPAGTYTLNYELCIENLTICDATTVEVIVPDNPTPPSPPKPQEDEKASPTNVLITYNAISLNDDNKNDYFHIEGIEKYPDNIVRIYNKEGLKVFDVVGYDNKNQSFKGFTQGKVAVKESLELSSGTYFYFIEYTDENHQLQRKIGWLYLRK</sequence>
<evidence type="ECO:0008006" key="4">
    <source>
        <dbReference type="Google" id="ProtNLM"/>
    </source>
</evidence>
<keyword evidence="1" id="KW-0732">Signal</keyword>
<evidence type="ECO:0000256" key="1">
    <source>
        <dbReference type="SAM" id="SignalP"/>
    </source>
</evidence>
<name>A0A250F5Y2_CAPSP</name>
<reference evidence="3" key="1">
    <citation type="submission" date="2017-06" db="EMBL/GenBank/DDBJ databases">
        <title>Capnocytophaga spp. assemblies.</title>
        <authorList>
            <person name="Gulvik C.A."/>
        </authorList>
    </citation>
    <scope>NUCLEOTIDE SEQUENCE [LARGE SCALE GENOMIC DNA]</scope>
    <source>
        <strain evidence="3">H4486</strain>
    </source>
</reference>
<evidence type="ECO:0000313" key="2">
    <source>
        <dbReference type="EMBL" id="ATA80550.1"/>
    </source>
</evidence>
<protein>
    <recommendedName>
        <fullName evidence="4">Gliding motility protein</fullName>
    </recommendedName>
</protein>
<dbReference type="Proteomes" id="UP000217334">
    <property type="component" value="Chromosome"/>
</dbReference>
<dbReference type="Pfam" id="PF13585">
    <property type="entry name" value="CHU_C"/>
    <property type="match status" value="1"/>
</dbReference>
<evidence type="ECO:0000313" key="3">
    <source>
        <dbReference type="Proteomes" id="UP000217334"/>
    </source>
</evidence>
<gene>
    <name evidence="2" type="ORF">CGC59_13075</name>
</gene>
<accession>A0A250F5Y2</accession>
<dbReference type="EMBL" id="CP022383">
    <property type="protein sequence ID" value="ATA80550.1"/>
    <property type="molecule type" value="Genomic_DNA"/>
</dbReference>
<organism evidence="2 3">
    <name type="scientific">Capnocytophaga sputigena</name>
    <dbReference type="NCBI Taxonomy" id="1019"/>
    <lineage>
        <taxon>Bacteria</taxon>
        <taxon>Pseudomonadati</taxon>
        <taxon>Bacteroidota</taxon>
        <taxon>Flavobacteriia</taxon>
        <taxon>Flavobacteriales</taxon>
        <taxon>Flavobacteriaceae</taxon>
        <taxon>Capnocytophaga</taxon>
    </lineage>
</organism>
<feature type="chain" id="PRO_5012332004" description="Gliding motility protein" evidence="1">
    <location>
        <begin position="22"/>
        <end position="1569"/>
    </location>
</feature>
<feature type="signal peptide" evidence="1">
    <location>
        <begin position="1"/>
        <end position="21"/>
    </location>
</feature>
<proteinExistence type="predicted"/>